<dbReference type="AlphaFoldDB" id="A0A183D0Z0"/>
<dbReference type="Gene3D" id="3.20.20.80">
    <property type="entry name" value="Glycosidases"/>
    <property type="match status" value="1"/>
</dbReference>
<feature type="chain" id="PRO_5043138538" evidence="1">
    <location>
        <begin position="17"/>
        <end position="164"/>
    </location>
</feature>
<evidence type="ECO:0000313" key="4">
    <source>
        <dbReference type="WBParaSite" id="GPUH_0000238601-mRNA-1"/>
    </source>
</evidence>
<organism evidence="4">
    <name type="scientific">Gongylonema pulchrum</name>
    <dbReference type="NCBI Taxonomy" id="637853"/>
    <lineage>
        <taxon>Eukaryota</taxon>
        <taxon>Metazoa</taxon>
        <taxon>Ecdysozoa</taxon>
        <taxon>Nematoda</taxon>
        <taxon>Chromadorea</taxon>
        <taxon>Rhabditida</taxon>
        <taxon>Spirurina</taxon>
        <taxon>Spiruromorpha</taxon>
        <taxon>Spiruroidea</taxon>
        <taxon>Gongylonematidae</taxon>
        <taxon>Gongylonema</taxon>
    </lineage>
</organism>
<keyword evidence="1" id="KW-0732">Signal</keyword>
<evidence type="ECO:0000256" key="1">
    <source>
        <dbReference type="SAM" id="SignalP"/>
    </source>
</evidence>
<accession>A0A183D0Z0</accession>
<evidence type="ECO:0000313" key="3">
    <source>
        <dbReference type="Proteomes" id="UP000271098"/>
    </source>
</evidence>
<dbReference type="GO" id="GO:0070492">
    <property type="term" value="F:oligosaccharide binding"/>
    <property type="evidence" value="ECO:0007669"/>
    <property type="project" value="TreeGrafter"/>
</dbReference>
<dbReference type="WBParaSite" id="GPUH_0000238601-mRNA-1">
    <property type="protein sequence ID" value="GPUH_0000238601-mRNA-1"/>
    <property type="gene ID" value="GPUH_0000238601"/>
</dbReference>
<dbReference type="GO" id="GO:0012505">
    <property type="term" value="C:endomembrane system"/>
    <property type="evidence" value="ECO:0007669"/>
    <property type="project" value="TreeGrafter"/>
</dbReference>
<feature type="signal peptide" evidence="1">
    <location>
        <begin position="1"/>
        <end position="16"/>
    </location>
</feature>
<reference evidence="4" key="1">
    <citation type="submission" date="2016-06" db="UniProtKB">
        <authorList>
            <consortium name="WormBaseParasite"/>
        </authorList>
    </citation>
    <scope>IDENTIFICATION</scope>
</reference>
<dbReference type="EMBL" id="UYRT01003534">
    <property type="protein sequence ID" value="VDK33834.1"/>
    <property type="molecule type" value="Genomic_DNA"/>
</dbReference>
<reference evidence="2 3" key="2">
    <citation type="submission" date="2018-11" db="EMBL/GenBank/DDBJ databases">
        <authorList>
            <consortium name="Pathogen Informatics"/>
        </authorList>
    </citation>
    <scope>NUCLEOTIDE SEQUENCE [LARGE SCALE GENOMIC DNA]</scope>
</reference>
<protein>
    <submittedName>
        <fullName evidence="4">Exostosin domain-containing protein</fullName>
    </submittedName>
</protein>
<name>A0A183D0Z0_9BILA</name>
<sequence length="164" mass="19451">MLGLLFCARFLRFVVSSRTARYIFDDYAKELTVQHIREKHSIVCSDQKKFRRAVLAYVTPWNSGGYDIAKWAAAKFTYISPVWFQFKPEIKQQRKMCTIFGAHDLDKGWLADIKLNNSEIRFVPRFIVDVSDRDSLDQFIYDIQWQKNCGQRFIKFIKVVFLCE</sequence>
<dbReference type="OrthoDB" id="10254444at2759"/>
<dbReference type="Proteomes" id="UP000271098">
    <property type="component" value="Unassembled WGS sequence"/>
</dbReference>
<dbReference type="PANTHER" id="PTHR46066">
    <property type="entry name" value="CHITINASE DOMAIN-CONTAINING PROTEIN 1 FAMILY MEMBER"/>
    <property type="match status" value="1"/>
</dbReference>
<keyword evidence="3" id="KW-1185">Reference proteome</keyword>
<dbReference type="PANTHER" id="PTHR46066:SF2">
    <property type="entry name" value="CHITINASE DOMAIN-CONTAINING PROTEIN 1"/>
    <property type="match status" value="1"/>
</dbReference>
<proteinExistence type="predicted"/>
<evidence type="ECO:0000313" key="2">
    <source>
        <dbReference type="EMBL" id="VDK33834.1"/>
    </source>
</evidence>
<gene>
    <name evidence="2" type="ORF">GPUH_LOCUS2381</name>
</gene>